<name>A0AA36HSQ1_9DINO</name>
<organism evidence="1 2">
    <name type="scientific">Effrenium voratum</name>
    <dbReference type="NCBI Taxonomy" id="2562239"/>
    <lineage>
        <taxon>Eukaryota</taxon>
        <taxon>Sar</taxon>
        <taxon>Alveolata</taxon>
        <taxon>Dinophyceae</taxon>
        <taxon>Suessiales</taxon>
        <taxon>Symbiodiniaceae</taxon>
        <taxon>Effrenium</taxon>
    </lineage>
</organism>
<sequence length="132" mass="14525">MLCISADFDVWSCFCQFFAGTGCSFTLGRRPLQDPLRLRRARDVLTAHFHTSRIILPAAGDSSIVASTALPSPDTESYLQTIQVVMRYALVVLHCTARVETLHSRDFAQLGISLASKLSWLPFATGKLHGKA</sequence>
<protein>
    <submittedName>
        <fullName evidence="1">Uncharacterized protein</fullName>
    </submittedName>
</protein>
<dbReference type="Proteomes" id="UP001178507">
    <property type="component" value="Unassembled WGS sequence"/>
</dbReference>
<evidence type="ECO:0000313" key="2">
    <source>
        <dbReference type="Proteomes" id="UP001178507"/>
    </source>
</evidence>
<dbReference type="EMBL" id="CAUJNA010000231">
    <property type="protein sequence ID" value="CAJ1374095.1"/>
    <property type="molecule type" value="Genomic_DNA"/>
</dbReference>
<dbReference type="AlphaFoldDB" id="A0AA36HSQ1"/>
<reference evidence="1" key="1">
    <citation type="submission" date="2023-08" db="EMBL/GenBank/DDBJ databases">
        <authorList>
            <person name="Chen Y."/>
            <person name="Shah S."/>
            <person name="Dougan E. K."/>
            <person name="Thang M."/>
            <person name="Chan C."/>
        </authorList>
    </citation>
    <scope>NUCLEOTIDE SEQUENCE</scope>
</reference>
<proteinExistence type="predicted"/>
<evidence type="ECO:0000313" key="1">
    <source>
        <dbReference type="EMBL" id="CAJ1374095.1"/>
    </source>
</evidence>
<gene>
    <name evidence="1" type="ORF">EVOR1521_LOCUS3725</name>
</gene>
<keyword evidence="2" id="KW-1185">Reference proteome</keyword>
<comment type="caution">
    <text evidence="1">The sequence shown here is derived from an EMBL/GenBank/DDBJ whole genome shotgun (WGS) entry which is preliminary data.</text>
</comment>
<accession>A0AA36HSQ1</accession>